<comment type="similarity">
    <text evidence="13">Belongs to the NiCoT transporter (TC 2.A.52) family.</text>
</comment>
<dbReference type="GO" id="GO:0006824">
    <property type="term" value="P:cobalt ion transport"/>
    <property type="evidence" value="ECO:0007669"/>
    <property type="project" value="UniProtKB-KW"/>
</dbReference>
<proteinExistence type="inferred from homology"/>
<dbReference type="RefSeq" id="WP_121898079.1">
    <property type="nucleotide sequence ID" value="NZ_RCNT01000005.1"/>
</dbReference>
<gene>
    <name evidence="14" type="ORF">D9R08_10880</name>
</gene>
<keyword evidence="9" id="KW-0406">Ion transport</keyword>
<comment type="subcellular location">
    <subcellularLocation>
        <location evidence="2 13">Cell membrane</location>
        <topology evidence="2 13">Multi-pass membrane protein</topology>
    </subcellularLocation>
</comment>
<comment type="function">
    <text evidence="1">Efflux system for nickel and cobalt.</text>
</comment>
<feature type="transmembrane region" description="Helical" evidence="13">
    <location>
        <begin position="100"/>
        <end position="125"/>
    </location>
</feature>
<dbReference type="Proteomes" id="UP000281343">
    <property type="component" value="Unassembled WGS sequence"/>
</dbReference>
<protein>
    <recommendedName>
        <fullName evidence="13">Nickel/cobalt efflux system</fullName>
    </recommendedName>
</protein>
<evidence type="ECO:0000256" key="5">
    <source>
        <dbReference type="ARBA" id="ARBA00022475"/>
    </source>
</evidence>
<keyword evidence="3" id="KW-0171">Cobalt transport</keyword>
<accession>A0A3L9Y0H9</accession>
<organism evidence="14 15">
    <name type="scientific">Rhodophyticola porphyridii</name>
    <dbReference type="NCBI Taxonomy" id="1852017"/>
    <lineage>
        <taxon>Bacteria</taxon>
        <taxon>Pseudomonadati</taxon>
        <taxon>Pseudomonadota</taxon>
        <taxon>Alphaproteobacteria</taxon>
        <taxon>Rhodobacterales</taxon>
        <taxon>Roseobacteraceae</taxon>
        <taxon>Rhodophyticola</taxon>
    </lineage>
</organism>
<evidence type="ECO:0000256" key="7">
    <source>
        <dbReference type="ARBA" id="ARBA00022692"/>
    </source>
</evidence>
<comment type="caution">
    <text evidence="14">The sequence shown here is derived from an EMBL/GenBank/DDBJ whole genome shotgun (WGS) entry which is preliminary data.</text>
</comment>
<evidence type="ECO:0000256" key="13">
    <source>
        <dbReference type="RuleBase" id="RU362101"/>
    </source>
</evidence>
<evidence type="ECO:0000256" key="12">
    <source>
        <dbReference type="ARBA" id="ARBA00023285"/>
    </source>
</evidence>
<dbReference type="PANTHER" id="PTHR40659:SF1">
    <property type="entry name" value="NICKEL_COBALT EFFLUX SYSTEM RCNA"/>
    <property type="match status" value="1"/>
</dbReference>
<evidence type="ECO:0000313" key="14">
    <source>
        <dbReference type="EMBL" id="RMA41972.1"/>
    </source>
</evidence>
<keyword evidence="5" id="KW-1003">Cell membrane</keyword>
<evidence type="ECO:0000256" key="4">
    <source>
        <dbReference type="ARBA" id="ARBA00022448"/>
    </source>
</evidence>
<feature type="transmembrane region" description="Helical" evidence="13">
    <location>
        <begin position="137"/>
        <end position="155"/>
    </location>
</feature>
<dbReference type="Pfam" id="PF03824">
    <property type="entry name" value="NicO"/>
    <property type="match status" value="2"/>
</dbReference>
<name>A0A3L9Y0H9_9RHOB</name>
<dbReference type="GO" id="GO:0010045">
    <property type="term" value="P:response to nickel cation"/>
    <property type="evidence" value="ECO:0007669"/>
    <property type="project" value="TreeGrafter"/>
</dbReference>
<keyword evidence="6" id="KW-0533">Nickel</keyword>
<dbReference type="InterPro" id="IPR011541">
    <property type="entry name" value="Ni/Co_transpt_high_affinity"/>
</dbReference>
<keyword evidence="12" id="KW-0170">Cobalt</keyword>
<evidence type="ECO:0000256" key="8">
    <source>
        <dbReference type="ARBA" id="ARBA00022989"/>
    </source>
</evidence>
<keyword evidence="4 13" id="KW-0813">Transport</keyword>
<dbReference type="AlphaFoldDB" id="A0A3L9Y0H9"/>
<keyword evidence="15" id="KW-1185">Reference proteome</keyword>
<feature type="transmembrane region" description="Helical" evidence="13">
    <location>
        <begin position="56"/>
        <end position="74"/>
    </location>
</feature>
<keyword evidence="10" id="KW-0921">Nickel transport</keyword>
<sequence length="301" mass="30530">MRRALILLAALLAVGLAALVLTGADDMLLRWAMEEQRDTQNALARALRALRAGDPGAMAAFAALCFAYGFFHAAGPGHGKILIGGYGAARRVGPWRLSGIALLSSLAQALTAILLVAAGLWVLGWSRERMTGLAEDSFAPLSFALVALVGLWLAWRGARALGGGHAHAHARAHAPGPDGLCTTCGHAHAPAPADLERATGWRDTAMLVGAVAVRPCTGALFVLILTAQMGIFATGIAGALAMGLGTASVTVAVAIAAVTLREGALASLPGSAAIARVQPMIELGAGIVIALLAGRLALGVI</sequence>
<dbReference type="PANTHER" id="PTHR40659">
    <property type="entry name" value="NICKEL/COBALT EFFLUX SYSTEM RCNA"/>
    <property type="match status" value="1"/>
</dbReference>
<keyword evidence="8 13" id="KW-1133">Transmembrane helix</keyword>
<evidence type="ECO:0000256" key="3">
    <source>
        <dbReference type="ARBA" id="ARBA00022426"/>
    </source>
</evidence>
<reference evidence="14 15" key="1">
    <citation type="submission" date="2018-10" db="EMBL/GenBank/DDBJ databases">
        <authorList>
            <person name="Jung H.S."/>
            <person name="Jeon C.O."/>
        </authorList>
    </citation>
    <scope>NUCLEOTIDE SEQUENCE [LARGE SCALE GENOMIC DNA]</scope>
    <source>
        <strain evidence="14 15">MA-7-27</strain>
    </source>
</reference>
<feature type="transmembrane region" description="Helical" evidence="13">
    <location>
        <begin position="205"/>
        <end position="225"/>
    </location>
</feature>
<evidence type="ECO:0000256" key="6">
    <source>
        <dbReference type="ARBA" id="ARBA00022596"/>
    </source>
</evidence>
<dbReference type="GO" id="GO:0032025">
    <property type="term" value="P:response to cobalt ion"/>
    <property type="evidence" value="ECO:0007669"/>
    <property type="project" value="TreeGrafter"/>
</dbReference>
<evidence type="ECO:0000313" key="15">
    <source>
        <dbReference type="Proteomes" id="UP000281343"/>
    </source>
</evidence>
<keyword evidence="11 13" id="KW-0472">Membrane</keyword>
<dbReference type="GO" id="GO:0046583">
    <property type="term" value="F:monoatomic cation efflux transmembrane transporter activity"/>
    <property type="evidence" value="ECO:0007669"/>
    <property type="project" value="TreeGrafter"/>
</dbReference>
<dbReference type="EMBL" id="RCNT01000005">
    <property type="protein sequence ID" value="RMA41972.1"/>
    <property type="molecule type" value="Genomic_DNA"/>
</dbReference>
<evidence type="ECO:0000256" key="9">
    <source>
        <dbReference type="ARBA" id="ARBA00023065"/>
    </source>
</evidence>
<evidence type="ECO:0000256" key="11">
    <source>
        <dbReference type="ARBA" id="ARBA00023136"/>
    </source>
</evidence>
<dbReference type="GO" id="GO:0015099">
    <property type="term" value="F:nickel cation transmembrane transporter activity"/>
    <property type="evidence" value="ECO:0007669"/>
    <property type="project" value="UniProtKB-UniRule"/>
</dbReference>
<evidence type="ECO:0000256" key="2">
    <source>
        <dbReference type="ARBA" id="ARBA00004651"/>
    </source>
</evidence>
<keyword evidence="7 13" id="KW-0812">Transmembrane</keyword>
<dbReference type="GO" id="GO:0005886">
    <property type="term" value="C:plasma membrane"/>
    <property type="evidence" value="ECO:0007669"/>
    <property type="project" value="UniProtKB-SubCell"/>
</dbReference>
<dbReference type="InterPro" id="IPR051224">
    <property type="entry name" value="NiCoT_RcnA"/>
</dbReference>
<evidence type="ECO:0000256" key="10">
    <source>
        <dbReference type="ARBA" id="ARBA00023112"/>
    </source>
</evidence>
<feature type="transmembrane region" description="Helical" evidence="13">
    <location>
        <begin position="231"/>
        <end position="260"/>
    </location>
</feature>
<dbReference type="OrthoDB" id="9812956at2"/>
<evidence type="ECO:0000256" key="1">
    <source>
        <dbReference type="ARBA" id="ARBA00002510"/>
    </source>
</evidence>